<dbReference type="Proteomes" id="UP000002191">
    <property type="component" value="Chromosome"/>
</dbReference>
<keyword evidence="1" id="KW-0812">Transmembrane</keyword>
<evidence type="ECO:0000256" key="1">
    <source>
        <dbReference type="SAM" id="Phobius"/>
    </source>
</evidence>
<evidence type="ECO:0000313" key="3">
    <source>
        <dbReference type="Proteomes" id="UP000002191"/>
    </source>
</evidence>
<evidence type="ECO:0000313" key="2">
    <source>
        <dbReference type="EMBL" id="ADU62887.1"/>
    </source>
</evidence>
<reference evidence="3" key="1">
    <citation type="submission" date="2010-12" db="EMBL/GenBank/DDBJ databases">
        <title>Complete sequence of Desulfovibrio aespoeensis Aspo-2.</title>
        <authorList>
            <consortium name="US DOE Joint Genome Institute"/>
            <person name="Lucas S."/>
            <person name="Copeland A."/>
            <person name="Lapidus A."/>
            <person name="Cheng J.-F."/>
            <person name="Goodwin L."/>
            <person name="Pitluck S."/>
            <person name="Chertkov O."/>
            <person name="Misra M."/>
            <person name="Detter J.C."/>
            <person name="Han C."/>
            <person name="Tapia R."/>
            <person name="Land M."/>
            <person name="Hauser L."/>
            <person name="Kyrpides N."/>
            <person name="Ivanova N."/>
            <person name="Ovchinnikova G."/>
            <person name="Pedersen K."/>
            <person name="Jagevall S."/>
            <person name="Hazen T."/>
            <person name="Woyke T."/>
        </authorList>
    </citation>
    <scope>NUCLEOTIDE SEQUENCE [LARGE SCALE GENOMIC DNA]</scope>
    <source>
        <strain evidence="3">ATCC 700646 / DSM 10631 / Aspo-2</strain>
    </source>
</reference>
<protein>
    <submittedName>
        <fullName evidence="2">Uncharacterized protein</fullName>
    </submittedName>
</protein>
<keyword evidence="1" id="KW-1133">Transmembrane helix</keyword>
<dbReference type="EMBL" id="CP002431">
    <property type="protein sequence ID" value="ADU62887.1"/>
    <property type="molecule type" value="Genomic_DNA"/>
</dbReference>
<accession>E6VZQ9</accession>
<dbReference type="KEGG" id="das:Daes_1876"/>
<dbReference type="AlphaFoldDB" id="E6VZQ9"/>
<organism evidence="2 3">
    <name type="scientific">Pseudodesulfovibrio aespoeensis (strain ATCC 700646 / DSM 10631 / Aspo-2)</name>
    <name type="common">Desulfovibrio aespoeensis</name>
    <dbReference type="NCBI Taxonomy" id="643562"/>
    <lineage>
        <taxon>Bacteria</taxon>
        <taxon>Pseudomonadati</taxon>
        <taxon>Thermodesulfobacteriota</taxon>
        <taxon>Desulfovibrionia</taxon>
        <taxon>Desulfovibrionales</taxon>
        <taxon>Desulfovibrionaceae</taxon>
    </lineage>
</organism>
<keyword evidence="3" id="KW-1185">Reference proteome</keyword>
<feature type="transmembrane region" description="Helical" evidence="1">
    <location>
        <begin position="55"/>
        <end position="73"/>
    </location>
</feature>
<dbReference type="HOGENOM" id="CLU_2681668_0_0_7"/>
<sequence>MALVICKRLITRMNDFTIIDFFNCLSIAIISTINLHIYYYFAFMIVVVFLPYNDLAVSAAILFFAIYSVFSNVD</sequence>
<feature type="transmembrane region" description="Helical" evidence="1">
    <location>
        <begin position="21"/>
        <end position="49"/>
    </location>
</feature>
<gene>
    <name evidence="2" type="ordered locus">Daes_1876</name>
</gene>
<keyword evidence="1" id="KW-0472">Membrane</keyword>
<proteinExistence type="predicted"/>
<reference evidence="2 3" key="2">
    <citation type="journal article" date="2014" name="Genome Announc.">
        <title>Complete Genome Sequence of the Subsurface, Mesophilic Sulfate-Reducing Bacterium Desulfovibrio aespoeensis Aspo-2.</title>
        <authorList>
            <person name="Pedersen K."/>
            <person name="Bengtsson A."/>
            <person name="Edlund J."/>
            <person name="Rabe L."/>
            <person name="Hazen T."/>
            <person name="Chakraborty R."/>
            <person name="Goodwin L."/>
            <person name="Shapiro N."/>
        </authorList>
    </citation>
    <scope>NUCLEOTIDE SEQUENCE [LARGE SCALE GENOMIC DNA]</scope>
    <source>
        <strain evidence="3">ATCC 700646 / DSM 10631 / Aspo-2</strain>
    </source>
</reference>
<name>E6VZQ9_PSEA9</name>